<sequence>MGSAAPSQPIRLAVLETDTPQPKTNAKFGGYGGVFRALLAASAGDGDALASRFSVTAHDVVRETGSYPDLDDVDALLLTGSRHNAYDDEPWIRDLVAYTRRAIDSGRVRVVGVCFGHQIIGRAMDAKVGVNDKGWEVAVTDVTLTDKGKELFQLGEGKTKMSLQQMHRDIVYEVPEGATLLCSNAICEVQGLYAPGKYLTVQGHPEFSEDIISEILVNRHRAGIFPDDVFTDAMSRAPIHHDGVAVGKAFLKFFAEG</sequence>
<keyword evidence="2" id="KW-0315">Glutamine amidotransferase</keyword>
<evidence type="ECO:0000259" key="1">
    <source>
        <dbReference type="Pfam" id="PF00117"/>
    </source>
</evidence>
<dbReference type="OrthoDB" id="92161at2759"/>
<reference evidence="2" key="1">
    <citation type="journal article" date="2021" name="Nat. Commun.">
        <title>Genetic determinants of endophytism in the Arabidopsis root mycobiome.</title>
        <authorList>
            <person name="Mesny F."/>
            <person name="Miyauchi S."/>
            <person name="Thiergart T."/>
            <person name="Pickel B."/>
            <person name="Atanasova L."/>
            <person name="Karlsson M."/>
            <person name="Huettel B."/>
            <person name="Barry K.W."/>
            <person name="Haridas S."/>
            <person name="Chen C."/>
            <person name="Bauer D."/>
            <person name="Andreopoulos W."/>
            <person name="Pangilinan J."/>
            <person name="LaButti K."/>
            <person name="Riley R."/>
            <person name="Lipzen A."/>
            <person name="Clum A."/>
            <person name="Drula E."/>
            <person name="Henrissat B."/>
            <person name="Kohler A."/>
            <person name="Grigoriev I.V."/>
            <person name="Martin F.M."/>
            <person name="Hacquard S."/>
        </authorList>
    </citation>
    <scope>NUCLEOTIDE SEQUENCE</scope>
    <source>
        <strain evidence="2">MPI-CAGE-CH-0235</strain>
    </source>
</reference>
<gene>
    <name evidence="2" type="ORF">B0I35DRAFT_167137</name>
</gene>
<organism evidence="2 3">
    <name type="scientific">Stachybotrys elegans</name>
    <dbReference type="NCBI Taxonomy" id="80388"/>
    <lineage>
        <taxon>Eukaryota</taxon>
        <taxon>Fungi</taxon>
        <taxon>Dikarya</taxon>
        <taxon>Ascomycota</taxon>
        <taxon>Pezizomycotina</taxon>
        <taxon>Sordariomycetes</taxon>
        <taxon>Hypocreomycetidae</taxon>
        <taxon>Hypocreales</taxon>
        <taxon>Stachybotryaceae</taxon>
        <taxon>Stachybotrys</taxon>
    </lineage>
</organism>
<dbReference type="Gene3D" id="3.40.50.880">
    <property type="match status" value="1"/>
</dbReference>
<evidence type="ECO:0000313" key="3">
    <source>
        <dbReference type="Proteomes" id="UP000813444"/>
    </source>
</evidence>
<dbReference type="AlphaFoldDB" id="A0A8K0SVW6"/>
<dbReference type="Proteomes" id="UP000813444">
    <property type="component" value="Unassembled WGS sequence"/>
</dbReference>
<dbReference type="InterPro" id="IPR044992">
    <property type="entry name" value="ChyE-like"/>
</dbReference>
<evidence type="ECO:0000313" key="2">
    <source>
        <dbReference type="EMBL" id="KAH7324668.1"/>
    </source>
</evidence>
<dbReference type="InterPro" id="IPR017926">
    <property type="entry name" value="GATASE"/>
</dbReference>
<dbReference type="GO" id="GO:0005634">
    <property type="term" value="C:nucleus"/>
    <property type="evidence" value="ECO:0007669"/>
    <property type="project" value="TreeGrafter"/>
</dbReference>
<comment type="caution">
    <text evidence="2">The sequence shown here is derived from an EMBL/GenBank/DDBJ whole genome shotgun (WGS) entry which is preliminary data.</text>
</comment>
<dbReference type="CDD" id="cd01741">
    <property type="entry name" value="GATase1_1"/>
    <property type="match status" value="1"/>
</dbReference>
<name>A0A8K0SVW6_9HYPO</name>
<dbReference type="PANTHER" id="PTHR42695:SF5">
    <property type="entry name" value="GLUTAMINE AMIDOTRANSFERASE YLR126C-RELATED"/>
    <property type="match status" value="1"/>
</dbReference>
<dbReference type="PROSITE" id="PS51273">
    <property type="entry name" value="GATASE_TYPE_1"/>
    <property type="match status" value="1"/>
</dbReference>
<dbReference type="EMBL" id="JAGPNK010000003">
    <property type="protein sequence ID" value="KAH7324668.1"/>
    <property type="molecule type" value="Genomic_DNA"/>
</dbReference>
<protein>
    <submittedName>
        <fullName evidence="2">Class I glutamine amidotransferase-like protein</fullName>
    </submittedName>
</protein>
<dbReference type="PANTHER" id="PTHR42695">
    <property type="entry name" value="GLUTAMINE AMIDOTRANSFERASE YLR126C-RELATED"/>
    <property type="match status" value="1"/>
</dbReference>
<dbReference type="SUPFAM" id="SSF52317">
    <property type="entry name" value="Class I glutamine amidotransferase-like"/>
    <property type="match status" value="1"/>
</dbReference>
<dbReference type="InterPro" id="IPR029062">
    <property type="entry name" value="Class_I_gatase-like"/>
</dbReference>
<dbReference type="GO" id="GO:0005829">
    <property type="term" value="C:cytosol"/>
    <property type="evidence" value="ECO:0007669"/>
    <property type="project" value="TreeGrafter"/>
</dbReference>
<proteinExistence type="predicted"/>
<dbReference type="Pfam" id="PF00117">
    <property type="entry name" value="GATase"/>
    <property type="match status" value="1"/>
</dbReference>
<feature type="domain" description="Glutamine amidotransferase" evidence="1">
    <location>
        <begin position="70"/>
        <end position="208"/>
    </location>
</feature>
<accession>A0A8K0SVW6</accession>
<keyword evidence="3" id="KW-1185">Reference proteome</keyword>